<dbReference type="Gene3D" id="2.40.50.1020">
    <property type="entry name" value="LytTr DNA-binding domain"/>
    <property type="match status" value="1"/>
</dbReference>
<sequence length="154" mass="18357">MEEITLKLQLLKKENLIETEIDIRYSNMTQSLNSIIQYIRQQEYLIQGTFDNKLYQIPLNKILYFETVDKRTFIYTQQKIFECKKKLSVIEQDLIKANIIRISKTVLLNISCLACVKPYPNHRLLAELNNEENLIVSRKYISSLRDKIRSAYYE</sequence>
<dbReference type="GO" id="GO:0000156">
    <property type="term" value="F:phosphorelay response regulator activity"/>
    <property type="evidence" value="ECO:0007669"/>
    <property type="project" value="InterPro"/>
</dbReference>
<dbReference type="PANTHER" id="PTHR37299:SF4">
    <property type="entry name" value="TRANSCRIPTIONAL REGULATOR"/>
    <property type="match status" value="1"/>
</dbReference>
<dbReference type="InterPro" id="IPR007492">
    <property type="entry name" value="LytTR_DNA-bd_dom"/>
</dbReference>
<organism evidence="2 3">
    <name type="scientific">Holdemanella biformis</name>
    <dbReference type="NCBI Taxonomy" id="1735"/>
    <lineage>
        <taxon>Bacteria</taxon>
        <taxon>Bacillati</taxon>
        <taxon>Bacillota</taxon>
        <taxon>Erysipelotrichia</taxon>
        <taxon>Erysipelotrichales</taxon>
        <taxon>Erysipelotrichaceae</taxon>
        <taxon>Holdemanella</taxon>
    </lineage>
</organism>
<accession>A0A395W6G3</accession>
<protein>
    <submittedName>
        <fullName evidence="2">LytTR family transcriptional regulator</fullName>
    </submittedName>
</protein>
<dbReference type="PANTHER" id="PTHR37299">
    <property type="entry name" value="TRANSCRIPTIONAL REGULATOR-RELATED"/>
    <property type="match status" value="1"/>
</dbReference>
<name>A0A395W6G3_9FIRM</name>
<evidence type="ECO:0000313" key="3">
    <source>
        <dbReference type="Proteomes" id="UP000265489"/>
    </source>
</evidence>
<proteinExistence type="predicted"/>
<evidence type="ECO:0000313" key="2">
    <source>
        <dbReference type="EMBL" id="RGU90743.1"/>
    </source>
</evidence>
<feature type="domain" description="HTH LytTR-type" evidence="1">
    <location>
        <begin position="46"/>
        <end position="150"/>
    </location>
</feature>
<dbReference type="Pfam" id="PF04397">
    <property type="entry name" value="LytTR"/>
    <property type="match status" value="1"/>
</dbReference>
<reference evidence="2 3" key="1">
    <citation type="submission" date="2018-08" db="EMBL/GenBank/DDBJ databases">
        <title>A genome reference for cultivated species of the human gut microbiota.</title>
        <authorList>
            <person name="Zou Y."/>
            <person name="Xue W."/>
            <person name="Luo G."/>
        </authorList>
    </citation>
    <scope>NUCLEOTIDE SEQUENCE [LARGE SCALE GENOMIC DNA]</scope>
    <source>
        <strain evidence="2 3">AF15-20</strain>
    </source>
</reference>
<evidence type="ECO:0000259" key="1">
    <source>
        <dbReference type="PROSITE" id="PS50930"/>
    </source>
</evidence>
<dbReference type="EMBL" id="QRYQ01000015">
    <property type="protein sequence ID" value="RGU90743.1"/>
    <property type="molecule type" value="Genomic_DNA"/>
</dbReference>
<comment type="caution">
    <text evidence="2">The sequence shown here is derived from an EMBL/GenBank/DDBJ whole genome shotgun (WGS) entry which is preliminary data.</text>
</comment>
<dbReference type="SMART" id="SM00850">
    <property type="entry name" value="LytTR"/>
    <property type="match status" value="1"/>
</dbReference>
<dbReference type="Proteomes" id="UP000265489">
    <property type="component" value="Unassembled WGS sequence"/>
</dbReference>
<dbReference type="PROSITE" id="PS50930">
    <property type="entry name" value="HTH_LYTTR"/>
    <property type="match status" value="1"/>
</dbReference>
<gene>
    <name evidence="2" type="ORF">DWW32_08075</name>
</gene>
<dbReference type="InterPro" id="IPR046947">
    <property type="entry name" value="LytR-like"/>
</dbReference>
<dbReference type="GO" id="GO:0003677">
    <property type="term" value="F:DNA binding"/>
    <property type="evidence" value="ECO:0007669"/>
    <property type="project" value="InterPro"/>
</dbReference>
<dbReference type="AlphaFoldDB" id="A0A395W6G3"/>